<evidence type="ECO:0000313" key="4">
    <source>
        <dbReference type="Proteomes" id="UP000009046"/>
    </source>
</evidence>
<evidence type="ECO:0000313" key="2">
    <source>
        <dbReference type="EMBL" id="EEB10962.1"/>
    </source>
</evidence>
<gene>
    <name evidence="3" type="primary">8231368</name>
    <name evidence="2" type="ORF">Phum_PHUM079970</name>
</gene>
<dbReference type="AlphaFoldDB" id="E0VC56"/>
<accession>E0VC56</accession>
<dbReference type="Proteomes" id="UP000009046">
    <property type="component" value="Unassembled WGS sequence"/>
</dbReference>
<feature type="compositionally biased region" description="Polar residues" evidence="1">
    <location>
        <begin position="538"/>
        <end position="549"/>
    </location>
</feature>
<dbReference type="CTD" id="8231368"/>
<dbReference type="VEuPathDB" id="VectorBase:PHUM079970"/>
<name>E0VC56_PEDHC</name>
<dbReference type="GeneID" id="8231368"/>
<evidence type="ECO:0000256" key="1">
    <source>
        <dbReference type="SAM" id="MobiDB-lite"/>
    </source>
</evidence>
<feature type="compositionally biased region" description="Basic and acidic residues" evidence="1">
    <location>
        <begin position="563"/>
        <end position="572"/>
    </location>
</feature>
<evidence type="ECO:0000313" key="3">
    <source>
        <dbReference type="EnsemblMetazoa" id="PHUM079970-PA"/>
    </source>
</evidence>
<dbReference type="EMBL" id="AAZO01000954">
    <property type="status" value="NOT_ANNOTATED_CDS"/>
    <property type="molecule type" value="Genomic_DNA"/>
</dbReference>
<feature type="compositionally biased region" description="Polar residues" evidence="1">
    <location>
        <begin position="308"/>
        <end position="321"/>
    </location>
</feature>
<protein>
    <submittedName>
        <fullName evidence="2 3">Uncharacterized protein</fullName>
    </submittedName>
</protein>
<reference evidence="2" key="1">
    <citation type="submission" date="2007-04" db="EMBL/GenBank/DDBJ databases">
        <title>Annotation of Pediculus humanus corporis strain USDA.</title>
        <authorList>
            <person name="Kirkness E."/>
            <person name="Hannick L."/>
            <person name="Hass B."/>
            <person name="Bruggner R."/>
            <person name="Lawson D."/>
            <person name="Bidwell S."/>
            <person name="Joardar V."/>
            <person name="Caler E."/>
            <person name="Walenz B."/>
            <person name="Inman J."/>
            <person name="Schobel S."/>
            <person name="Galinsky K."/>
            <person name="Amedeo P."/>
            <person name="Strausberg R."/>
        </authorList>
    </citation>
    <scope>NUCLEOTIDE SEQUENCE</scope>
    <source>
        <strain evidence="2">USDA</strain>
    </source>
</reference>
<dbReference type="RefSeq" id="XP_002423700.1">
    <property type="nucleotide sequence ID" value="XM_002423655.1"/>
</dbReference>
<reference evidence="2" key="2">
    <citation type="submission" date="2007-04" db="EMBL/GenBank/DDBJ databases">
        <title>The genome of the human body louse.</title>
        <authorList>
            <consortium name="The Human Body Louse Genome Consortium"/>
            <person name="Kirkness E."/>
            <person name="Walenz B."/>
            <person name="Hass B."/>
            <person name="Bruggner R."/>
            <person name="Strausberg R."/>
        </authorList>
    </citation>
    <scope>NUCLEOTIDE SEQUENCE</scope>
    <source>
        <strain evidence="2">USDA</strain>
    </source>
</reference>
<feature type="compositionally biased region" description="Polar residues" evidence="1">
    <location>
        <begin position="491"/>
        <end position="500"/>
    </location>
</feature>
<feature type="region of interest" description="Disordered" evidence="1">
    <location>
        <begin position="308"/>
        <end position="387"/>
    </location>
</feature>
<keyword evidence="4" id="KW-1185">Reference proteome</keyword>
<feature type="compositionally biased region" description="Polar residues" evidence="1">
    <location>
        <begin position="1"/>
        <end position="17"/>
    </location>
</feature>
<proteinExistence type="predicted"/>
<dbReference type="InParanoid" id="E0VC56"/>
<dbReference type="HOGENOM" id="CLU_476774_0_0_1"/>
<dbReference type="EMBL" id="DS235047">
    <property type="protein sequence ID" value="EEB10962.1"/>
    <property type="molecule type" value="Genomic_DNA"/>
</dbReference>
<reference evidence="3" key="3">
    <citation type="submission" date="2021-02" db="UniProtKB">
        <authorList>
            <consortium name="EnsemblMetazoa"/>
        </authorList>
    </citation>
    <scope>IDENTIFICATION</scope>
    <source>
        <strain evidence="3">USDA</strain>
    </source>
</reference>
<feature type="region of interest" description="Disordered" evidence="1">
    <location>
        <begin position="475"/>
        <end position="572"/>
    </location>
</feature>
<organism>
    <name type="scientific">Pediculus humanus subsp. corporis</name>
    <name type="common">Body louse</name>
    <dbReference type="NCBI Taxonomy" id="121224"/>
    <lineage>
        <taxon>Eukaryota</taxon>
        <taxon>Metazoa</taxon>
        <taxon>Ecdysozoa</taxon>
        <taxon>Arthropoda</taxon>
        <taxon>Hexapoda</taxon>
        <taxon>Insecta</taxon>
        <taxon>Pterygota</taxon>
        <taxon>Neoptera</taxon>
        <taxon>Paraneoptera</taxon>
        <taxon>Psocodea</taxon>
        <taxon>Troctomorpha</taxon>
        <taxon>Phthiraptera</taxon>
        <taxon>Anoplura</taxon>
        <taxon>Pediculidae</taxon>
        <taxon>Pediculus</taxon>
    </lineage>
</organism>
<sequence length="572" mass="64422">MDTAVINFSESDSSIDNRSGDDDVEESYPGIIIKSDAKRLRDEQINNFNDDLLSDNENDNNINDVIRYGPDSDFDVNAALKKKTDTMLSNFVQDVEKEYKNSKKSGSKVDNLIEGRDRKFESNNSLDIDKELNDLMGTLCTDLVGKNCQTVAEPTLTINGNNCFLNNFTKNDDRDDDDDGSRVNLAYDEESENDDENVLKNPRSSYDARVNESYEDDYWKNQRIKSKSFVEKYKLEKLLKRGKQRMSMIELGSRYKKRGDKILKEMESSSSSSPCPFQIDNDFPSKPATYSCIGLAYDRSSMIEPKVSSSVSLNQRPQSEINGGGVRFSLESPSIVSDSNDSNPCSLSNRTNEDGEISPTHSKLSWQNDEEERMRNRSSSPRMSDTEVNNVVNSDCRVVESIICNEDMPCKPSVDDGGSSGVSSWLRQSMRRVRHFNLEDPIRIRSAPPDSLRIQVESDESESGVLQQNVINNRLNETGSSDGQQQQQQQTNRSSGNEQNRSQRRRTRSRPASLPGGRTRSISEATLVQQNQQQQQQIPETETTNSTPPASEAQDNLGYESDSTDRHPSPRG</sequence>
<feature type="region of interest" description="Disordered" evidence="1">
    <location>
        <begin position="1"/>
        <end position="26"/>
    </location>
</feature>
<feature type="compositionally biased region" description="Polar residues" evidence="1">
    <location>
        <begin position="331"/>
        <end position="350"/>
    </location>
</feature>
<dbReference type="EnsemblMetazoa" id="PHUM079970-RA">
    <property type="protein sequence ID" value="PHUM079970-PA"/>
    <property type="gene ID" value="PHUM079970"/>
</dbReference>
<dbReference type="KEGG" id="phu:Phum_PHUM079970"/>